<proteinExistence type="predicted"/>
<name>A0A0L9VN54_PHAAN</name>
<dbReference type="AlphaFoldDB" id="A0A0L9VN54"/>
<protein>
    <submittedName>
        <fullName evidence="1">Uncharacterized protein</fullName>
    </submittedName>
</protein>
<evidence type="ECO:0000313" key="2">
    <source>
        <dbReference type="Proteomes" id="UP000053144"/>
    </source>
</evidence>
<sequence>MPLNANLLWQFPKALYVDGNSKHTCHHVIVIKGKHNDASRAISEFQSRKASIDRSVSINEHDSGYRAVASSLKLRKPLVGRHTILSSSTDIVGDARYIETAWDIQELNTFTSHCDMLECSERVSWKIRAALYFLEPSYATVALPPRSTEVHSSIVSTRTGEKLLDPVLGDDREGPKIEDHALTAEPNDEHSGLSMGGCLPPAEAIRLAFLAAY</sequence>
<evidence type="ECO:0000313" key="1">
    <source>
        <dbReference type="EMBL" id="KOM56179.1"/>
    </source>
</evidence>
<dbReference type="Proteomes" id="UP000053144">
    <property type="component" value="Chromosome 10"/>
</dbReference>
<organism evidence="1 2">
    <name type="scientific">Phaseolus angularis</name>
    <name type="common">Azuki bean</name>
    <name type="synonym">Vigna angularis</name>
    <dbReference type="NCBI Taxonomy" id="3914"/>
    <lineage>
        <taxon>Eukaryota</taxon>
        <taxon>Viridiplantae</taxon>
        <taxon>Streptophyta</taxon>
        <taxon>Embryophyta</taxon>
        <taxon>Tracheophyta</taxon>
        <taxon>Spermatophyta</taxon>
        <taxon>Magnoliopsida</taxon>
        <taxon>eudicotyledons</taxon>
        <taxon>Gunneridae</taxon>
        <taxon>Pentapetalae</taxon>
        <taxon>rosids</taxon>
        <taxon>fabids</taxon>
        <taxon>Fabales</taxon>
        <taxon>Fabaceae</taxon>
        <taxon>Papilionoideae</taxon>
        <taxon>50 kb inversion clade</taxon>
        <taxon>NPAAA clade</taxon>
        <taxon>indigoferoid/millettioid clade</taxon>
        <taxon>Phaseoleae</taxon>
        <taxon>Vigna</taxon>
    </lineage>
</organism>
<accession>A0A0L9VN54</accession>
<dbReference type="Gramene" id="KOM56179">
    <property type="protein sequence ID" value="KOM56179"/>
    <property type="gene ID" value="LR48_Vigan10g207100"/>
</dbReference>
<reference evidence="2" key="1">
    <citation type="journal article" date="2015" name="Proc. Natl. Acad. Sci. U.S.A.">
        <title>Genome sequencing of adzuki bean (Vigna angularis) provides insight into high starch and low fat accumulation and domestication.</title>
        <authorList>
            <person name="Yang K."/>
            <person name="Tian Z."/>
            <person name="Chen C."/>
            <person name="Luo L."/>
            <person name="Zhao B."/>
            <person name="Wang Z."/>
            <person name="Yu L."/>
            <person name="Li Y."/>
            <person name="Sun Y."/>
            <person name="Li W."/>
            <person name="Chen Y."/>
            <person name="Li Y."/>
            <person name="Zhang Y."/>
            <person name="Ai D."/>
            <person name="Zhao J."/>
            <person name="Shang C."/>
            <person name="Ma Y."/>
            <person name="Wu B."/>
            <person name="Wang M."/>
            <person name="Gao L."/>
            <person name="Sun D."/>
            <person name="Zhang P."/>
            <person name="Guo F."/>
            <person name="Wang W."/>
            <person name="Li Y."/>
            <person name="Wang J."/>
            <person name="Varshney R.K."/>
            <person name="Wang J."/>
            <person name="Ling H.Q."/>
            <person name="Wan P."/>
        </authorList>
    </citation>
    <scope>NUCLEOTIDE SEQUENCE</scope>
    <source>
        <strain evidence="2">cv. Jingnong 6</strain>
    </source>
</reference>
<dbReference type="EMBL" id="CM003380">
    <property type="protein sequence ID" value="KOM56179.1"/>
    <property type="molecule type" value="Genomic_DNA"/>
</dbReference>
<gene>
    <name evidence="1" type="ORF">LR48_Vigan10g207100</name>
</gene>